<dbReference type="Pfam" id="PF00076">
    <property type="entry name" value="RRM_1"/>
    <property type="match status" value="1"/>
</dbReference>
<dbReference type="SUPFAM" id="SSF54928">
    <property type="entry name" value="RNA-binding domain, RBD"/>
    <property type="match status" value="1"/>
</dbReference>
<dbReference type="InterPro" id="IPR000504">
    <property type="entry name" value="RRM_dom"/>
</dbReference>
<dbReference type="EMBL" id="VEPZ02000247">
    <property type="protein sequence ID" value="KAE8728739.1"/>
    <property type="molecule type" value="Genomic_DNA"/>
</dbReference>
<dbReference type="PROSITE" id="PS50158">
    <property type="entry name" value="ZF_CCHC"/>
    <property type="match status" value="1"/>
</dbReference>
<dbReference type="InterPro" id="IPR012677">
    <property type="entry name" value="Nucleotide-bd_a/b_plait_sf"/>
</dbReference>
<dbReference type="PANTHER" id="PTHR48006:SF66">
    <property type="entry name" value="PROTEIN KINASE DOMAIN-CONTAINING PROTEIN"/>
    <property type="match status" value="1"/>
</dbReference>
<evidence type="ECO:0000256" key="1">
    <source>
        <dbReference type="ARBA" id="ARBA00004479"/>
    </source>
</evidence>
<reference evidence="6" key="1">
    <citation type="submission" date="2019-09" db="EMBL/GenBank/DDBJ databases">
        <title>Draft genome information of white flower Hibiscus syriacus.</title>
        <authorList>
            <person name="Kim Y.-M."/>
        </authorList>
    </citation>
    <scope>NUCLEOTIDE SEQUENCE [LARGE SCALE GENOMIC DNA]</scope>
    <source>
        <strain evidence="6">YM2019G1</strain>
    </source>
</reference>
<dbReference type="Pfam" id="PF00560">
    <property type="entry name" value="LRR_1"/>
    <property type="match status" value="1"/>
</dbReference>
<dbReference type="GO" id="GO:0016020">
    <property type="term" value="C:membrane"/>
    <property type="evidence" value="ECO:0007669"/>
    <property type="project" value="UniProtKB-SubCell"/>
</dbReference>
<comment type="subcellular location">
    <subcellularLocation>
        <location evidence="1">Membrane</location>
        <topology evidence="1">Single-pass type I membrane protein</topology>
    </subcellularLocation>
</comment>
<feature type="domain" description="RRM" evidence="4">
    <location>
        <begin position="267"/>
        <end position="328"/>
    </location>
</feature>
<dbReference type="Pfam" id="PF00098">
    <property type="entry name" value="zf-CCHC"/>
    <property type="match status" value="1"/>
</dbReference>
<evidence type="ECO:0000256" key="3">
    <source>
        <dbReference type="PROSITE-ProRule" id="PRU00176"/>
    </source>
</evidence>
<dbReference type="AlphaFoldDB" id="A0A6A3CNP9"/>
<keyword evidence="2" id="KW-0863">Zinc-finger</keyword>
<accession>A0A6A3CNP9</accession>
<proteinExistence type="predicted"/>
<dbReference type="Gene3D" id="4.10.60.10">
    <property type="entry name" value="Zinc finger, CCHC-type"/>
    <property type="match status" value="1"/>
</dbReference>
<dbReference type="InterPro" id="IPR051824">
    <property type="entry name" value="LRR_Rcpt-Like_S/T_Kinase"/>
</dbReference>
<dbReference type="PROSITE" id="PS50102">
    <property type="entry name" value="RRM"/>
    <property type="match status" value="1"/>
</dbReference>
<dbReference type="InterPro" id="IPR035979">
    <property type="entry name" value="RBD_domain_sf"/>
</dbReference>
<keyword evidence="2" id="KW-0479">Metal-binding</keyword>
<gene>
    <name evidence="6" type="ORF">F3Y22_tig00004072pilonHSYRG00048</name>
</gene>
<dbReference type="InterPro" id="IPR032675">
    <property type="entry name" value="LRR_dom_sf"/>
</dbReference>
<evidence type="ECO:0000313" key="7">
    <source>
        <dbReference type="Proteomes" id="UP000436088"/>
    </source>
</evidence>
<keyword evidence="2" id="KW-0862">Zinc</keyword>
<dbReference type="PANTHER" id="PTHR48006">
    <property type="entry name" value="LEUCINE-RICH REPEAT-CONTAINING PROTEIN DDB_G0281931-RELATED"/>
    <property type="match status" value="1"/>
</dbReference>
<dbReference type="Gene3D" id="3.80.10.10">
    <property type="entry name" value="Ribonuclease Inhibitor"/>
    <property type="match status" value="1"/>
</dbReference>
<keyword evidence="3" id="KW-0694">RNA-binding</keyword>
<keyword evidence="7" id="KW-1185">Reference proteome</keyword>
<dbReference type="SMART" id="SM00360">
    <property type="entry name" value="RRM"/>
    <property type="match status" value="1"/>
</dbReference>
<sequence length="585" mass="66593">MCCRRPLTTLPDHLQKLLPHVQALHAIAAELGKEDWNFSENPCNNKSSWYTPPLPPNVPQPRVMKNSSVTCNCILNGGQCHIYTIRLTEQDLSGVLPRSLAKLPYLKDIVLFRNFLSGTIPREWATMKLEFVSISQNRLSWPVPSYLGNIATLRVLSLEDNLFSGTIPPELGKLVNMETLILNPIYLTGELPPALANLHSSTYFIDISLLSKPSSADFILAVMKYLLTLVFLQRSKLQRSLPRSQKRERFSKKKEELFVKDGREEENRIFVGGLSWDVTETQLQHAFSQFGKIIESQIMVHRDTGRSHGFGFITFSDRRSMDEAIREIGSYSSSRRDRYAGGDSPVAHDECFNCGRFGHWVRDCPPDGGGRGGSGAMFSSRSRYRGVAIDACGDHFRDRDRYIDDRYDDRRFGDRGRFDRRDDRYGSRDRFIRDRFIRRSRMDFPSGNKETFIGSKKVVNKSRPECIPPSQPRNYGNENLSLVESYWRKSSTVVQRKSGMKVVSRIKHCEVEGVVDDDKLHVLSNCLVGWCKNFTKIGNLASQMQAKRLAGFTLMRAAGNVVLIVFEDSASLRVVKNEKLETLAK</sequence>
<evidence type="ECO:0000313" key="6">
    <source>
        <dbReference type="EMBL" id="KAE8728739.1"/>
    </source>
</evidence>
<evidence type="ECO:0000256" key="2">
    <source>
        <dbReference type="PROSITE-ProRule" id="PRU00047"/>
    </source>
</evidence>
<dbReference type="GO" id="GO:0008270">
    <property type="term" value="F:zinc ion binding"/>
    <property type="evidence" value="ECO:0007669"/>
    <property type="project" value="UniProtKB-KW"/>
</dbReference>
<dbReference type="SMART" id="SM00343">
    <property type="entry name" value="ZnF_C2HC"/>
    <property type="match status" value="1"/>
</dbReference>
<organism evidence="6 7">
    <name type="scientific">Hibiscus syriacus</name>
    <name type="common">Rose of Sharon</name>
    <dbReference type="NCBI Taxonomy" id="106335"/>
    <lineage>
        <taxon>Eukaryota</taxon>
        <taxon>Viridiplantae</taxon>
        <taxon>Streptophyta</taxon>
        <taxon>Embryophyta</taxon>
        <taxon>Tracheophyta</taxon>
        <taxon>Spermatophyta</taxon>
        <taxon>Magnoliopsida</taxon>
        <taxon>eudicotyledons</taxon>
        <taxon>Gunneridae</taxon>
        <taxon>Pentapetalae</taxon>
        <taxon>rosids</taxon>
        <taxon>malvids</taxon>
        <taxon>Malvales</taxon>
        <taxon>Malvaceae</taxon>
        <taxon>Malvoideae</taxon>
        <taxon>Hibiscus</taxon>
    </lineage>
</organism>
<dbReference type="SUPFAM" id="SSF52058">
    <property type="entry name" value="L domain-like"/>
    <property type="match status" value="1"/>
</dbReference>
<dbReference type="SUPFAM" id="SSF57756">
    <property type="entry name" value="Retrovirus zinc finger-like domains"/>
    <property type="match status" value="1"/>
</dbReference>
<evidence type="ECO:0000259" key="4">
    <source>
        <dbReference type="PROSITE" id="PS50102"/>
    </source>
</evidence>
<feature type="domain" description="CCHC-type" evidence="5">
    <location>
        <begin position="351"/>
        <end position="365"/>
    </location>
</feature>
<dbReference type="GO" id="GO:0003723">
    <property type="term" value="F:RNA binding"/>
    <property type="evidence" value="ECO:0007669"/>
    <property type="project" value="UniProtKB-UniRule"/>
</dbReference>
<comment type="caution">
    <text evidence="6">The sequence shown here is derived from an EMBL/GenBank/DDBJ whole genome shotgun (WGS) entry which is preliminary data.</text>
</comment>
<evidence type="ECO:0000259" key="5">
    <source>
        <dbReference type="PROSITE" id="PS50158"/>
    </source>
</evidence>
<dbReference type="Gene3D" id="3.30.70.330">
    <property type="match status" value="1"/>
</dbReference>
<dbReference type="InterPro" id="IPR036875">
    <property type="entry name" value="Znf_CCHC_sf"/>
</dbReference>
<dbReference type="InterPro" id="IPR001611">
    <property type="entry name" value="Leu-rich_rpt"/>
</dbReference>
<name>A0A6A3CNP9_HIBSY</name>
<protein>
    <submittedName>
        <fullName evidence="6">Glycine-rich RNA-binding protein RZ1B</fullName>
    </submittedName>
</protein>
<dbReference type="InterPro" id="IPR001878">
    <property type="entry name" value="Znf_CCHC"/>
</dbReference>
<dbReference type="Proteomes" id="UP000436088">
    <property type="component" value="Unassembled WGS sequence"/>
</dbReference>